<sequence>MGSVGHQSVNSGSHTLCRLKRAGRLQTASMVQTARHKLTV</sequence>
<dbReference type="EMBL" id="ACEQ02000001">
    <property type="protein sequence ID" value="EEZ76858.1"/>
    <property type="molecule type" value="Genomic_DNA"/>
</dbReference>
<name>D0W6B2_NEILA</name>
<evidence type="ECO:0000313" key="1">
    <source>
        <dbReference type="EMBL" id="EEZ76858.1"/>
    </source>
</evidence>
<organism evidence="1 2">
    <name type="scientific">Neisseria lactamica ATCC 23970</name>
    <dbReference type="NCBI Taxonomy" id="546265"/>
    <lineage>
        <taxon>Bacteria</taxon>
        <taxon>Pseudomonadati</taxon>
        <taxon>Pseudomonadota</taxon>
        <taxon>Betaproteobacteria</taxon>
        <taxon>Neisseriales</taxon>
        <taxon>Neisseriaceae</taxon>
        <taxon>Neisseria</taxon>
    </lineage>
</organism>
<protein>
    <submittedName>
        <fullName evidence="1">Uncharacterized protein</fullName>
    </submittedName>
</protein>
<dbReference type="AlphaFoldDB" id="D0W6B2"/>
<evidence type="ECO:0000313" key="2">
    <source>
        <dbReference type="Proteomes" id="UP000003843"/>
    </source>
</evidence>
<dbReference type="Proteomes" id="UP000003843">
    <property type="component" value="Unassembled WGS sequence"/>
</dbReference>
<reference evidence="1 2" key="1">
    <citation type="submission" date="2009-10" db="EMBL/GenBank/DDBJ databases">
        <authorList>
            <person name="Weinstock G."/>
            <person name="Sodergren E."/>
            <person name="Clifton S."/>
            <person name="Fulton L."/>
            <person name="Fulton B."/>
            <person name="Courtney L."/>
            <person name="Fronick C."/>
            <person name="Harrison M."/>
            <person name="Strong C."/>
            <person name="Farmer C."/>
            <person name="Delahaunty K."/>
            <person name="Markovic C."/>
            <person name="Hall O."/>
            <person name="Minx P."/>
            <person name="Tomlinson C."/>
            <person name="Mitreva M."/>
            <person name="Nelson J."/>
            <person name="Hou S."/>
            <person name="Wollam A."/>
            <person name="Pepin K.H."/>
            <person name="Johnson M."/>
            <person name="Bhonagiri V."/>
            <person name="Nash W.E."/>
            <person name="Warren W."/>
            <person name="Chinwalla A."/>
            <person name="Mardis E.R."/>
            <person name="Wilson R.K."/>
        </authorList>
    </citation>
    <scope>NUCLEOTIDE SEQUENCE [LARGE SCALE GENOMIC DNA]</scope>
    <source>
        <strain evidence="1 2">ATCC 23970</strain>
    </source>
</reference>
<accession>D0W6B2</accession>
<proteinExistence type="predicted"/>
<gene>
    <name evidence="1" type="ORF">NEILACOT_03049</name>
</gene>
<comment type="caution">
    <text evidence="1">The sequence shown here is derived from an EMBL/GenBank/DDBJ whole genome shotgun (WGS) entry which is preliminary data.</text>
</comment>